<reference evidence="4 5" key="1">
    <citation type="submission" date="2020-08" db="EMBL/GenBank/DDBJ databases">
        <title>Genomic Encyclopedia of Type Strains, Phase IV (KMG-IV): sequencing the most valuable type-strain genomes for metagenomic binning, comparative biology and taxonomic classification.</title>
        <authorList>
            <person name="Goeker M."/>
        </authorList>
    </citation>
    <scope>NUCLEOTIDE SEQUENCE [LARGE SCALE GENOMIC DNA]</scope>
    <source>
        <strain evidence="4 5">DSM 23562</strain>
    </source>
</reference>
<dbReference type="CDD" id="cd16936">
    <property type="entry name" value="HATPase_RsbW-like"/>
    <property type="match status" value="1"/>
</dbReference>
<dbReference type="InterPro" id="IPR001789">
    <property type="entry name" value="Sig_transdc_resp-reg_receiver"/>
</dbReference>
<dbReference type="InterPro" id="IPR052016">
    <property type="entry name" value="Bact_Sigma-Reg"/>
</dbReference>
<dbReference type="InterPro" id="IPR003594">
    <property type="entry name" value="HATPase_dom"/>
</dbReference>
<dbReference type="InterPro" id="IPR036457">
    <property type="entry name" value="PPM-type-like_dom_sf"/>
</dbReference>
<protein>
    <submittedName>
        <fullName evidence="4">Sigma-B regulation protein RsbU (Phosphoserine phosphatase)</fullName>
        <ecNumber evidence="4">3.1.3.3</ecNumber>
    </submittedName>
</protein>
<comment type="caution">
    <text evidence="4">The sequence shown here is derived from an EMBL/GenBank/DDBJ whole genome shotgun (WGS) entry which is preliminary data.</text>
</comment>
<gene>
    <name evidence="4" type="ORF">HNQ39_000489</name>
</gene>
<keyword evidence="5" id="KW-1185">Reference proteome</keyword>
<dbReference type="SUPFAM" id="SSF52172">
    <property type="entry name" value="CheY-like"/>
    <property type="match status" value="1"/>
</dbReference>
<dbReference type="EC" id="3.1.3.3" evidence="4"/>
<dbReference type="EMBL" id="JACHGW010000001">
    <property type="protein sequence ID" value="MBB6048727.1"/>
    <property type="molecule type" value="Genomic_DNA"/>
</dbReference>
<dbReference type="SUPFAM" id="SSF81606">
    <property type="entry name" value="PP2C-like"/>
    <property type="match status" value="1"/>
</dbReference>
<evidence type="ECO:0000256" key="1">
    <source>
        <dbReference type="ARBA" id="ARBA00022801"/>
    </source>
</evidence>
<keyword evidence="1 4" id="KW-0378">Hydrolase</keyword>
<proteinExistence type="predicted"/>
<dbReference type="PANTHER" id="PTHR43156:SF2">
    <property type="entry name" value="STAGE II SPORULATION PROTEIN E"/>
    <property type="match status" value="1"/>
</dbReference>
<dbReference type="SMART" id="SM00331">
    <property type="entry name" value="PP2C_SIG"/>
    <property type="match status" value="1"/>
</dbReference>
<feature type="domain" description="Response regulatory" evidence="3">
    <location>
        <begin position="5"/>
        <end position="128"/>
    </location>
</feature>
<accession>A0A7W9SL89</accession>
<evidence type="ECO:0000256" key="2">
    <source>
        <dbReference type="PROSITE-ProRule" id="PRU00169"/>
    </source>
</evidence>
<dbReference type="Gene3D" id="3.30.565.10">
    <property type="entry name" value="Histidine kinase-like ATPase, C-terminal domain"/>
    <property type="match status" value="1"/>
</dbReference>
<dbReference type="RefSeq" id="WP_184192362.1">
    <property type="nucleotide sequence ID" value="NZ_JACHGW010000001.1"/>
</dbReference>
<dbReference type="Pfam" id="PF07228">
    <property type="entry name" value="SpoIIE"/>
    <property type="match status" value="1"/>
</dbReference>
<organism evidence="4 5">
    <name type="scientific">Armatimonas rosea</name>
    <dbReference type="NCBI Taxonomy" id="685828"/>
    <lineage>
        <taxon>Bacteria</taxon>
        <taxon>Bacillati</taxon>
        <taxon>Armatimonadota</taxon>
        <taxon>Armatimonadia</taxon>
        <taxon>Armatimonadales</taxon>
        <taxon>Armatimonadaceae</taxon>
        <taxon>Armatimonas</taxon>
    </lineage>
</organism>
<sequence>MSTQNILVVDDDEEDFLIARDLLRDITGEPRYEALWARTPEEALAHMLPKSGEAPNHVLCLLDYRLGAVSGIEVLRQARTQGYSLPVFLLTGSSERSVDDEALAVGASDYLVKNEATPDLMARSIRYAVAQKKVEEELRVTAQALSDSRQREAEVGAAIQRTLLLRHGPAKVAPGLSLGVHITGAERVTGDYCDFLTFREQCFDVILGDVMGKGMSAALVGAAVKSQLQLAARRLTAEFQPFGRLPEPQEIVGALQAGLTPALTDLDCFVTLTYARFIRERNCLHYVDAGHPSILHWKAHEQEFVFLRGDNVPLGIIPDELYLEQSTTFEAGDVFVLYSDGLVEAQNEDGEEFGEQRLIAALDLTLSPQEQADGLCRQVNLWRNGKGDDLTCVVVRIEGSIKKPEQPALRKSREFRTDPAVLEDLRKVAEDFCSACAVPELADHVLLGLTEAASNIIRHAYAGRSDQRFRFEASAYADYLLFSLSDRGCPFVPGQVSDPAFDGTQDGGFGWFMIQSCFDEVTYFRDELGSNRLRLKINLNTPRK</sequence>
<dbReference type="Gene3D" id="3.40.50.2300">
    <property type="match status" value="1"/>
</dbReference>
<dbReference type="GO" id="GO:0000160">
    <property type="term" value="P:phosphorelay signal transduction system"/>
    <property type="evidence" value="ECO:0007669"/>
    <property type="project" value="InterPro"/>
</dbReference>
<dbReference type="InterPro" id="IPR011006">
    <property type="entry name" value="CheY-like_superfamily"/>
</dbReference>
<feature type="modified residue" description="4-aspartylphosphate" evidence="2">
    <location>
        <position position="63"/>
    </location>
</feature>
<dbReference type="Gene3D" id="3.60.40.10">
    <property type="entry name" value="PPM-type phosphatase domain"/>
    <property type="match status" value="1"/>
</dbReference>
<dbReference type="SMART" id="SM00448">
    <property type="entry name" value="REC"/>
    <property type="match status" value="1"/>
</dbReference>
<dbReference type="InterPro" id="IPR001932">
    <property type="entry name" value="PPM-type_phosphatase-like_dom"/>
</dbReference>
<dbReference type="CDD" id="cd00156">
    <property type="entry name" value="REC"/>
    <property type="match status" value="1"/>
</dbReference>
<evidence type="ECO:0000313" key="5">
    <source>
        <dbReference type="Proteomes" id="UP000520814"/>
    </source>
</evidence>
<dbReference type="Pfam" id="PF00072">
    <property type="entry name" value="Response_reg"/>
    <property type="match status" value="1"/>
</dbReference>
<dbReference type="InterPro" id="IPR036890">
    <property type="entry name" value="HATPase_C_sf"/>
</dbReference>
<evidence type="ECO:0000313" key="4">
    <source>
        <dbReference type="EMBL" id="MBB6048727.1"/>
    </source>
</evidence>
<dbReference type="GO" id="GO:0016791">
    <property type="term" value="F:phosphatase activity"/>
    <property type="evidence" value="ECO:0007669"/>
    <property type="project" value="TreeGrafter"/>
</dbReference>
<dbReference type="AlphaFoldDB" id="A0A7W9SL89"/>
<dbReference type="Pfam" id="PF13581">
    <property type="entry name" value="HATPase_c_2"/>
    <property type="match status" value="1"/>
</dbReference>
<dbReference type="PROSITE" id="PS50110">
    <property type="entry name" value="RESPONSE_REGULATORY"/>
    <property type="match status" value="1"/>
</dbReference>
<dbReference type="PANTHER" id="PTHR43156">
    <property type="entry name" value="STAGE II SPORULATION PROTEIN E-RELATED"/>
    <property type="match status" value="1"/>
</dbReference>
<evidence type="ECO:0000259" key="3">
    <source>
        <dbReference type="PROSITE" id="PS50110"/>
    </source>
</evidence>
<dbReference type="Proteomes" id="UP000520814">
    <property type="component" value="Unassembled WGS sequence"/>
</dbReference>
<keyword evidence="2" id="KW-0597">Phosphoprotein</keyword>
<name>A0A7W9SL89_ARMRO</name>